<feature type="region of interest" description="Disordered" evidence="15">
    <location>
        <begin position="1573"/>
        <end position="1607"/>
    </location>
</feature>
<keyword evidence="7 14" id="KW-0863">Zinc-finger</keyword>
<feature type="compositionally biased region" description="Low complexity" evidence="15">
    <location>
        <begin position="2907"/>
        <end position="2916"/>
    </location>
</feature>
<dbReference type="InterPro" id="IPR001487">
    <property type="entry name" value="Bromodomain"/>
</dbReference>
<keyword evidence="5" id="KW-0949">S-adenosyl-L-methionine</keyword>
<dbReference type="GO" id="GO:0048188">
    <property type="term" value="C:Set1C/COMPASS complex"/>
    <property type="evidence" value="ECO:0007669"/>
    <property type="project" value="TreeGrafter"/>
</dbReference>
<dbReference type="PROSITE" id="PS50016">
    <property type="entry name" value="ZF_PHD_2"/>
    <property type="match status" value="2"/>
</dbReference>
<evidence type="ECO:0000256" key="10">
    <source>
        <dbReference type="ARBA" id="ARBA00023117"/>
    </source>
</evidence>
<feature type="compositionally biased region" description="Low complexity" evidence="15">
    <location>
        <begin position="29"/>
        <end position="46"/>
    </location>
</feature>
<evidence type="ECO:0000256" key="3">
    <source>
        <dbReference type="ARBA" id="ARBA00022603"/>
    </source>
</evidence>
<keyword evidence="10 13" id="KW-0103">Bromodomain</keyword>
<dbReference type="InterPro" id="IPR046341">
    <property type="entry name" value="SET_dom_sf"/>
</dbReference>
<dbReference type="SUPFAM" id="SSF57903">
    <property type="entry name" value="FYVE/PHD zinc finger"/>
    <property type="match status" value="2"/>
</dbReference>
<dbReference type="GO" id="GO:0032259">
    <property type="term" value="P:methylation"/>
    <property type="evidence" value="ECO:0007669"/>
    <property type="project" value="UniProtKB-KW"/>
</dbReference>
<dbReference type="EMBL" id="BPLF01000001">
    <property type="protein sequence ID" value="GIX61361.1"/>
    <property type="molecule type" value="Genomic_DNA"/>
</dbReference>
<comment type="subcellular location">
    <subcellularLocation>
        <location evidence="1">Nucleus</location>
    </subcellularLocation>
</comment>
<evidence type="ECO:0000256" key="5">
    <source>
        <dbReference type="ARBA" id="ARBA00022691"/>
    </source>
</evidence>
<feature type="region of interest" description="Disordered" evidence="15">
    <location>
        <begin position="1524"/>
        <end position="1560"/>
    </location>
</feature>
<feature type="compositionally biased region" description="Basic and acidic residues" evidence="15">
    <location>
        <begin position="1544"/>
        <end position="1558"/>
    </location>
</feature>
<evidence type="ECO:0000313" key="20">
    <source>
        <dbReference type="Proteomes" id="UP001497744"/>
    </source>
</evidence>
<feature type="region of interest" description="Disordered" evidence="15">
    <location>
        <begin position="185"/>
        <end position="218"/>
    </location>
</feature>
<dbReference type="CDD" id="cd04369">
    <property type="entry name" value="Bromodomain"/>
    <property type="match status" value="1"/>
</dbReference>
<feature type="compositionally biased region" description="Basic and acidic residues" evidence="15">
    <location>
        <begin position="826"/>
        <end position="835"/>
    </location>
</feature>
<dbReference type="InterPro" id="IPR019787">
    <property type="entry name" value="Znf_PHD-finger"/>
</dbReference>
<feature type="domain" description="PHD-type" evidence="17">
    <location>
        <begin position="1823"/>
        <end position="1883"/>
    </location>
</feature>
<evidence type="ECO:0000259" key="18">
    <source>
        <dbReference type="PROSITE" id="PS50280"/>
    </source>
</evidence>
<dbReference type="SMART" id="SM00249">
    <property type="entry name" value="PHD"/>
    <property type="match status" value="4"/>
</dbReference>
<dbReference type="PANTHER" id="PTHR45814">
    <property type="entry name" value="HISTONE-LYSINE N-METHYLTRANSFERASE SETD1"/>
    <property type="match status" value="1"/>
</dbReference>
<dbReference type="Gene3D" id="3.30.40.10">
    <property type="entry name" value="Zinc/RING finger domain, C3HC4 (zinc finger)"/>
    <property type="match status" value="2"/>
</dbReference>
<evidence type="ECO:0000256" key="4">
    <source>
        <dbReference type="ARBA" id="ARBA00022679"/>
    </source>
</evidence>
<evidence type="ECO:0000256" key="15">
    <source>
        <dbReference type="SAM" id="MobiDB-lite"/>
    </source>
</evidence>
<dbReference type="InterPro" id="IPR001965">
    <property type="entry name" value="Znf_PHD"/>
</dbReference>
<feature type="region of interest" description="Disordered" evidence="15">
    <location>
        <begin position="3277"/>
        <end position="3308"/>
    </location>
</feature>
<feature type="compositionally biased region" description="Basic and acidic residues" evidence="15">
    <location>
        <begin position="185"/>
        <end position="197"/>
    </location>
</feature>
<organism evidence="19 20">
    <name type="scientific">Babesia caballi</name>
    <dbReference type="NCBI Taxonomy" id="5871"/>
    <lineage>
        <taxon>Eukaryota</taxon>
        <taxon>Sar</taxon>
        <taxon>Alveolata</taxon>
        <taxon>Apicomplexa</taxon>
        <taxon>Aconoidasida</taxon>
        <taxon>Piroplasmida</taxon>
        <taxon>Babesiidae</taxon>
        <taxon>Babesia</taxon>
    </lineage>
</organism>
<feature type="region of interest" description="Disordered" evidence="15">
    <location>
        <begin position="1120"/>
        <end position="1208"/>
    </location>
</feature>
<feature type="domain" description="Bromo" evidence="16">
    <location>
        <begin position="1916"/>
        <end position="1966"/>
    </location>
</feature>
<dbReference type="InterPro" id="IPR036427">
    <property type="entry name" value="Bromodomain-like_sf"/>
</dbReference>
<name>A0AAV4LQI0_BABCB</name>
<keyword evidence="4" id="KW-0808">Transferase</keyword>
<evidence type="ECO:0000256" key="14">
    <source>
        <dbReference type="PROSITE-ProRule" id="PRU00146"/>
    </source>
</evidence>
<feature type="compositionally biased region" description="Basic and acidic residues" evidence="15">
    <location>
        <begin position="772"/>
        <end position="783"/>
    </location>
</feature>
<proteinExistence type="predicted"/>
<dbReference type="GO" id="GO:0140999">
    <property type="term" value="F:histone H3K4 trimethyltransferase activity"/>
    <property type="evidence" value="ECO:0007669"/>
    <property type="project" value="UniProtKB-EC"/>
</dbReference>
<comment type="caution">
    <text evidence="19">The sequence shown here is derived from an EMBL/GenBank/DDBJ whole genome shotgun (WGS) entry which is preliminary data.</text>
</comment>
<dbReference type="PROSITE" id="PS01359">
    <property type="entry name" value="ZF_PHD_1"/>
    <property type="match status" value="1"/>
</dbReference>
<dbReference type="SUPFAM" id="SSF82199">
    <property type="entry name" value="SET domain"/>
    <property type="match status" value="1"/>
</dbReference>
<feature type="region of interest" description="Disordered" evidence="15">
    <location>
        <begin position="3126"/>
        <end position="3148"/>
    </location>
</feature>
<protein>
    <recommendedName>
        <fullName evidence="2">[histone H3]-lysine(4) N-trimethyltransferase</fullName>
        <ecNumber evidence="2">2.1.1.354</ecNumber>
    </recommendedName>
</protein>
<feature type="compositionally biased region" description="Low complexity" evidence="15">
    <location>
        <begin position="657"/>
        <end position="684"/>
    </location>
</feature>
<evidence type="ECO:0000256" key="8">
    <source>
        <dbReference type="ARBA" id="ARBA00022833"/>
    </source>
</evidence>
<dbReference type="InterPro" id="IPR044570">
    <property type="entry name" value="Set1-like"/>
</dbReference>
<keyword evidence="3" id="KW-0489">Methyltransferase</keyword>
<evidence type="ECO:0000256" key="2">
    <source>
        <dbReference type="ARBA" id="ARBA00012182"/>
    </source>
</evidence>
<dbReference type="SMART" id="SM00317">
    <property type="entry name" value="SET"/>
    <property type="match status" value="1"/>
</dbReference>
<feature type="compositionally biased region" description="Basic and acidic residues" evidence="15">
    <location>
        <begin position="5151"/>
        <end position="5164"/>
    </location>
</feature>
<feature type="compositionally biased region" description="Basic and acidic residues" evidence="15">
    <location>
        <begin position="749"/>
        <end position="764"/>
    </location>
</feature>
<dbReference type="Gene3D" id="3.30.160.360">
    <property type="match status" value="1"/>
</dbReference>
<dbReference type="InterPro" id="IPR001214">
    <property type="entry name" value="SET_dom"/>
</dbReference>
<dbReference type="InterPro" id="IPR013083">
    <property type="entry name" value="Znf_RING/FYVE/PHD"/>
</dbReference>
<dbReference type="GeneID" id="94192844"/>
<gene>
    <name evidence="19" type="ORF">BcabD6B2_07960</name>
</gene>
<dbReference type="PROSITE" id="PS50014">
    <property type="entry name" value="BROMODOMAIN_2"/>
    <property type="match status" value="1"/>
</dbReference>
<evidence type="ECO:0000256" key="12">
    <source>
        <dbReference type="ARBA" id="ARBA00047571"/>
    </source>
</evidence>
<dbReference type="Gene3D" id="2.170.270.10">
    <property type="entry name" value="SET domain"/>
    <property type="match status" value="1"/>
</dbReference>
<dbReference type="SUPFAM" id="SSF47370">
    <property type="entry name" value="Bromodomain"/>
    <property type="match status" value="1"/>
</dbReference>
<dbReference type="Pfam" id="PF00856">
    <property type="entry name" value="SET"/>
    <property type="match status" value="1"/>
</dbReference>
<feature type="region of interest" description="Disordered" evidence="15">
    <location>
        <begin position="620"/>
        <end position="691"/>
    </location>
</feature>
<feature type="compositionally biased region" description="Polar residues" evidence="15">
    <location>
        <begin position="970"/>
        <end position="993"/>
    </location>
</feature>
<feature type="region of interest" description="Disordered" evidence="15">
    <location>
        <begin position="3789"/>
        <end position="3817"/>
    </location>
</feature>
<feature type="region of interest" description="Disordered" evidence="15">
    <location>
        <begin position="710"/>
        <end position="861"/>
    </location>
</feature>
<feature type="compositionally biased region" description="Polar residues" evidence="15">
    <location>
        <begin position="2545"/>
        <end position="2577"/>
    </location>
</feature>
<sequence>MKRAKARSATSAIPSSDAAPHGADAGPTSSPVEEVAAAPAEPSTATGPFSGEIQAATPLGNSSDDETRSASPSRDADRLIVPAAEGAASPLPAAAGDFSSHSDSSAPPDSAEQPTARLDNIPSPVIAGEGAAGGVDSPDSPPPERAGDHSGCSRPGDQVTIDNGELGTPNAVDSMEDIVVSAEVPEKAGDGDYDKATLHSLPGSRQSGDSLVPIASPPSYSSNHAKIRRLDVGESASFQLKDRFLFSLVCSSPEAPRGLRPSTYLDAVGEVIIFEGIYAVRDFASSENCVTYSKVGDFSSHVAASLPPFPDGNHSQGPEGFTKSLENKPPGGYHSVVPLAHVLQDVALFEEQGAYYMCVVFRCFNARQFRFTAEHTRDVGHRATCNFYRVSCYSCRDPIASLASGDPATGSARKQAGASDAPGTTEEPSNQQKGDDDSSKTLQTSQAGLTGLDPPQPSPFLLDTAASWGHHAPSGAQQDDIDPSSSPAANRYLGLVLPMVSGVIIPTLRDLGSGKNLYMFDETLIKDGAGQLTELRNRILSDSPAAGTTPKLDIPIELCCRPSTHASNLQCSCAACCLVKELITGGGAPSIGSSSNKDCPTILTSDDGRTYFRINASQLLADHEDQDRSTTPSTTTMPPPISPALSTPANPPPTPSNAPSIKTPGSKAKAAAQPKSPGSKKAAPNRSAWLRKSPRLWKAEICDDEDFTATLGVASPPSQGSQSDGNKGASKSSVATPAKDSTNVSKPSDISHDKRRSSTQEKSSEGTSTVKSQKEPADPHKVADMSGSSVTKSSADSTFGTGGGSGVADVLSSDKKGDSTPTTKTEQNKAAHFPETHGNGALKTSKGGTTAPSESSACQLPVGSVGVSSFETTKTDPLPATGLAHAEKTLFPAESTSLVYLDSNVPTPQSGKDADAGLITHRSDKQPSTPTAASSRKAGVEASPRTPAHEKSPKRPASTETRTSKYPKRTPSQQGLSPYSSCATPRNTSGQESAKSEWKGETFVEIVEENDGFQYIGCCIRYRQINAPNTDSKGREQKKPQKTSNAWKYAVVKFWDPKWHVLFVHHLKDSLCHGLKGKDVAHLLRSQPLDDLLDTFTAWIETYTYEVYVLNCGKIAQPYGWSDATKPPRKKADQKAAKGEQKPGATFNRKHNKENPSSATATTDSIPARNPTVDNKDPLARNDSSKPSAETAGRVHAGGNNTVQHPADTTYLPNEAIAYSDSKRLEPTRTPTKRVQDVLPLEAGGPSSALQDPAAAMGACAAVPGLSDPERQVQDNVESGVHQTAVRCNVCGERITCFDDELSRNDSAEVIRHDDTLSFAELVQSLLKIMEHPNASFNTPIHSQYTAMYEVGHLDEWQVAYLLESNMDIVRLVMGKMLTDSLPLCNRFTAALCIKVILWLRYVSGFKQQITPDTRFRVAYWGVRCADCGKAYHSKCLPYFHLSRGPPWLDPDHVKRRHTHHRNMCRLYRSFAVMKPGGVSINHYRSDYCKNGRGDLSEYVATLCSEFPQGLVPVVPENWQCTLNPPSSGSARGSRLSRLRRSISRSDRSPTNGEKELSAHASFHQTALLSPNTSEAQLPSTEIQPSSEPKSSERFLPTEDQTPERITITPRNALALSTIDSATISEDSRPDTVGGLPLNPPNSNEPGPQTDDAFVTAPRGDPLDATVVADQPPILVPYFKHEDRQPWKCEDCTVCMYCYKPVSIVVEEPANSNDVITLMHNGRRSPYDLMYPTTLTEKLDRLNVKPKSRQQIDFVRCVSCNVSAHKTCCNPPIPDLAFLESWRCGSCLQCICCGYRDFVAPDYMNWGLFFLFCLRCWQSFEKNNYCGVCYRIWTPLDNAAHHWVQCDGCRLWVHNECDPFAQEISLAVTNKSRKYTCLVCRSSNKLNRILRVLELVFNSERSTQFRYPVPHTCNVYWRIVKCPMDLITIRTKLECGAYQTVEEFVFDVLVVTYNSKTVNMPNTRMYRVASNFELRCKQLISSILGLGESEMASILERGLHQAKLEILRGKMTMLTSDPEGDSQLPLSLEEAALRFEEIGQLVSDDLKAQLDLEDVGVTLNLKRKSHIFRTRHYQQMQLKRLEGILKHLDYQSLLAHLGYPDFFFEVTALCTMLPVPVVPCGLQYPMLTALSPVNAPDFRLSVSHQRGESLALLVESKTVVLFDPSLVQSPFDSEVLHVSDRCFMDAMRALCTDAVLYADDSWVEFCVVCGSSAFGAYLLFCQGCGEAFHYYCVGLAFPPAFAEYASFSCARCAVCECCSCRVVSNHVYDVGNVNDFKFAHALGWVPGLVNCTNFKLSKALFTDLKLLNSVNAMYKRPDVRLVSSATLPRPVDVPEAGDQSVATGYVKAVSELLEYNGASAPCLARKPFGGAQHPLRPADACEVRIPSPCVFLPGSKFPLYNVRCVVCGTASHLRCVTESDSKGLGKAAGTGVSVGHPSVFPHILRKPGHRGDSGMPATAEARFPFKGERPLGFALDGTVISAGPLPAWGRNATSTPARSIRFLHEEEARPHSQPSAPFVSVPASYGAPPGVTGVGSVGYTVFSSDGPSPSTQGGHTLRSNTSSESLHTPRSSVSHGQSLVDSSASSLVSVLDDRAIRSSDSRNALIRTPVRVSHPYVGDVRSAPMDYHNPRADFTPSVHMGPVAVGTPSTGRDFVNPGSGQSAFSPAFPGQLPVDKYVQCVGAAPPHGRQVVLSYGEPPSMDASAHSQTPHRFSLSVPSTSVSTPVRCNVKYNSRVGSSLQYGAAGPANSQVFHVVGAPAGCGVGALEGPHSEPPSAYGTVKVTDPVYPMPVFERPDPYLRPPAFGAATPAMGSSGKPRTKRGARSPSGHKLSRRKRGSKAASDWQDNSATSAHKADQSDLGTATNSQVTDGSEISSENTTPSNALQGSGYTAVAGPLPYPLHMRPPTEAGAATEAPPTQLYTPSQLAAEALPTKNEYSAPDRNNGGGIAGGCSTSQVASTSRWEFDGSGLFMCPSDVTTDLSTQYGSFNYPHQGLFTICRFPSDDLLLKTVLNFGGGAAAREATEDGAKMEYTDLTHVDHCDSTGIRYSVGINCKCVCCGVPVRSFSGADAPSSAELDDSTIVIEKPSPIQVPSYMGRYAMCGQCKAWRAAFKYDGSEQTSRDFLSSAEVQDGHPGETGTGTGTGTSDVRPHDDLTLLFSTDVLKAVSMVRYWNLLSKNFIKYMAIVVVHQMLLRARRSTVSGRRLTMISVIVMRFLQTDIFKDPANRARLYSAMTHSPLSPTAFAFWANALCNGDPSDTSLDDLFNRPSREYSDACNKASRQKPARSLDAPAVTSAVSASDPQMAVPTSLQEKMVSGPHSGAEPPAVPGQGAVMPPVLLTGPAPPPGASVVQPAGPGGPVEPILVRHAQAPVPVDRSGVVIRDARSGVMTKYPSAEDTPIQVMNVAMPGPGHQLQQVHLRHSHSLPSASRGGNVALAASAVGVESIPYGQVPDAGMSAQVFAGTPVVAVPVVRVGVTELAQGSSATTYYPANSAENVRYLPAGSRSFTEALPEELKPEVAYRAVQGNEFWQPARVSFDGYSHPGSLENAGQQAAMVAAVRPAVGDAAHILPSPAAMPLVVEGGVSQRHMAKLLWCYIRVLLKATRLLALHKHVSRGGAAAAPPEQQKLDLGCLAPAPAPDRTFYRLREKWLQFVDYFHQGNRQGLPDYQGVAHPYLQQHLAHIAYTTSAAYRETFSRALGLCGLGSAASLQPPLTTLPSIVHNLSFEASTLMWLTRLCGDYLDRGNISRLLRQCDAALLECDKHVYHSNRSAYLSHYVSHANQATPESLCAKGNPQPGDSKWSGSSAPRQGNAEEVRENLAHRQTNLKPLFRHVDKTKDRLDAAFGCTFPTALRGRTVEQWLRLGASLVVETVSSRAICGDVDVESFRGILEKSCLCGSFESLSEHDAKFDDCFALGGDRGGPNAAAPQLRPLNVVEKVLPRRVIVGTSPGAVRHVLATQEVRSCVLCTVACTTLLRGALLPWRDGFIHSECLLWSLDNAYLPRTYNQHFDTFLLSSCVLKTCLFGIQPDDIANVLNRRTRVGTPNSKEEQAQVPEPEPVETSMFNMNLCDLRVLPPVTLPDATVDDIVALSHATLCSWCREYGATVCCSGRKCEVKLHLVCAFLSANPQLSSHLVQLRRENARKQESVKELFPVRIYYTRRLLWCAPCFRDVVVNKLDPMAIDYLIGLDRLQMKNFLALEGLASSASLIACRQVLQSVRIVPDLIPFSEVDVFIEESEHEYAELQTEIRRRLSLITNDGRLRFLIDSIVKPRCPDGHMLTSVPGDLWSCKCNAVRPLEMRHYFSFTLCSSSVSPFSSLRVPHYALPSHAAFGPLCYRPASSAGSAEGAHQWPDRTQVQRGASPHGGDANRPRATGEDGDAMNPPKRPKAAGLSEAQVSHGASASALGEQDTVVGSIATVGDGGNVDMDVDEDIDSKALPEPSELESEVAGTTALGVVPKTGGSHHKSSDVMPVLKLKHDPLARMAFMRQWKLRKLKLAAAQSKVIEGIAGEADVCREPKEVEMDGSQMSGGEGASATVGKTTAPGVGVPTSIKEEPATPTSEEDVRVSPVGRLEEHSLVRIGSLTLLSVGDGLIFDQVNRAYPVGFTSIRLFWNANYVAIKTAKECRAIASRMLADVANRAEVRSCYLCTVRVRDGKPHFAVGILVGDDKSGCRWIAEGDDLDSVFFVFLRVLGMSEDQRFSGADFFGLSLHYVVQEIRMRLGRAVVARSLSFFNARFFYTALVGQTFSKRANKLKPMVRYGDSECLGQDGGEAAEVAHEIGAVIDFMGEHPFRVDGNEPKQLRARRRRPYDGQTPAAQYRYLNSLDASKRLEVRNSPIHGFGLFVKDHIAAGEPVVEYVGELIRDLVADRREEVYAKEQGGDGSCYMFRVDEHLIVDATRMGSMSRFINHSCQPNCFCRVVTCDNNQKHIIVFAKVDLHVGDEVTYDYQFGVEDETQKLRCLLALQAPPMSARAASLRFEGGVDGNDAPSEVAIGDQGVADSGEHVRQLLLVGEAPYGVDEVLVSASVVCDVVPQPGDDEVGVRLVQRAEDVVLAVAELQDHEPAAGLQHTVALPEPLLPVAEVAHPEGHRDEVEGVVRPRQAFRGRVLPRDGAPEAQVGRVLLPNVRHLHGRVDDRDVRGGAQRRAVQDEPGRVPDAHLPRPFEEAERDVSGAPCEIQDLHHGIAFVAPPFEGGGCDAVVDFAQGGERLLDEGVLPQPVDAQAHEVVHEVVPGGDVREDRADEFGGVGRGVAPGVAQGGEAPGSERCAPNATPRGAQHIYDSHRLLFTVTSELVRGSRWKAGAPSGGPRCSKCVLTTNYWSPTLTRLCTDAYADDDVSVHPGAHDDGRSHSCEVVCDDAVVVAELVRVAQVKGLGAVLEVPVDEVTRLDGADPGAAAHHHPRVRGVLLPEVPLDLVVRRHRLNRGVLHEVPAGHHLYGPVAAAPAAVVFAALVGSVSAATANSLACSGSTGSAPSLGTLVRFCCSSTVETRRRPGAAARRCASGLLGLTENRTPWSHIDVTFSSSLRCVPTCVFVTHSATSSPVLRSSFSTFTVAPPNGNTGLLLSAPGTNALAITCTLAFSKSGCGGAGLAWPALTVILPEVLSRVAVRNTSRVDLPTATSNGPTSLRSSKTVVSLALVCFEASGFLVRFDADLPLDPLEGPFPFEAGFSAASSSVLTRFPAGVMHTSVLFRPASEENVRFATWRRACSDASASSSHELQLNVCVLCFSLGWHGVYEYVLSVSVGAPEGEVRISGIHVARRSLWHGHIGEIHGQPFVLYAEVVGQLISEEPRDGRFEGRRHVFHALQPEQVSAQFKFLTVL</sequence>
<dbReference type="SMART" id="SM00297">
    <property type="entry name" value="BROMO"/>
    <property type="match status" value="1"/>
</dbReference>
<evidence type="ECO:0000259" key="16">
    <source>
        <dbReference type="PROSITE" id="PS50014"/>
    </source>
</evidence>
<dbReference type="RefSeq" id="XP_067713432.1">
    <property type="nucleotide sequence ID" value="XM_067857331.1"/>
</dbReference>
<feature type="compositionally biased region" description="Basic and acidic residues" evidence="15">
    <location>
        <begin position="1130"/>
        <end position="1141"/>
    </location>
</feature>
<feature type="compositionally biased region" description="Basic and acidic residues" evidence="15">
    <location>
        <begin position="1174"/>
        <end position="1184"/>
    </location>
</feature>
<evidence type="ECO:0000256" key="1">
    <source>
        <dbReference type="ARBA" id="ARBA00004123"/>
    </source>
</evidence>
<dbReference type="Pfam" id="PF00439">
    <property type="entry name" value="Bromodomain"/>
    <property type="match status" value="1"/>
</dbReference>
<feature type="compositionally biased region" description="Polar residues" evidence="15">
    <location>
        <begin position="3297"/>
        <end position="3308"/>
    </location>
</feature>
<evidence type="ECO:0000256" key="11">
    <source>
        <dbReference type="ARBA" id="ARBA00023242"/>
    </source>
</evidence>
<dbReference type="PROSITE" id="PS50280">
    <property type="entry name" value="SET"/>
    <property type="match status" value="1"/>
</dbReference>
<feature type="compositionally biased region" description="Low complexity" evidence="15">
    <location>
        <begin position="82"/>
        <end position="111"/>
    </location>
</feature>
<dbReference type="Gene3D" id="1.20.920.10">
    <property type="entry name" value="Bromodomain-like"/>
    <property type="match status" value="1"/>
</dbReference>
<feature type="region of interest" description="Disordered" evidence="15">
    <location>
        <begin position="2801"/>
        <end position="2892"/>
    </location>
</feature>
<keyword evidence="8" id="KW-0862">Zinc</keyword>
<keyword evidence="6" id="KW-0479">Metal-binding</keyword>
<evidence type="ECO:0000256" key="9">
    <source>
        <dbReference type="ARBA" id="ARBA00022853"/>
    </source>
</evidence>
<dbReference type="GO" id="GO:0008270">
    <property type="term" value="F:zinc ion binding"/>
    <property type="evidence" value="ECO:0007669"/>
    <property type="project" value="UniProtKB-KW"/>
</dbReference>
<feature type="compositionally biased region" description="Polar residues" evidence="15">
    <location>
        <begin position="846"/>
        <end position="858"/>
    </location>
</feature>
<feature type="compositionally biased region" description="Polar residues" evidence="15">
    <location>
        <begin position="716"/>
        <end position="748"/>
    </location>
</feature>
<feature type="compositionally biased region" description="Polar residues" evidence="15">
    <location>
        <begin position="1155"/>
        <end position="1165"/>
    </location>
</feature>
<feature type="region of interest" description="Disordered" evidence="15">
    <location>
        <begin position="902"/>
        <end position="998"/>
    </location>
</feature>
<feature type="region of interest" description="Disordered" evidence="15">
    <location>
        <begin position="2897"/>
        <end position="2916"/>
    </location>
</feature>
<feature type="domain" description="PHD-type" evidence="17">
    <location>
        <begin position="2203"/>
        <end position="2255"/>
    </location>
</feature>
<feature type="region of interest" description="Disordered" evidence="15">
    <location>
        <begin position="5143"/>
        <end position="5164"/>
    </location>
</feature>
<feature type="compositionally biased region" description="Polar residues" evidence="15">
    <location>
        <begin position="2860"/>
        <end position="2890"/>
    </location>
</feature>
<dbReference type="InterPro" id="IPR019786">
    <property type="entry name" value="Zinc_finger_PHD-type_CS"/>
</dbReference>
<dbReference type="InterPro" id="IPR011011">
    <property type="entry name" value="Znf_FYVE_PHD"/>
</dbReference>
<evidence type="ECO:0000313" key="19">
    <source>
        <dbReference type="EMBL" id="GIX61361.1"/>
    </source>
</evidence>
<keyword evidence="9" id="KW-0156">Chromatin regulator</keyword>
<feature type="region of interest" description="Disordered" evidence="15">
    <location>
        <begin position="4345"/>
        <end position="4409"/>
    </location>
</feature>
<feature type="region of interest" description="Disordered" evidence="15">
    <location>
        <begin position="4524"/>
        <end position="4571"/>
    </location>
</feature>
<feature type="region of interest" description="Disordered" evidence="15">
    <location>
        <begin position="2543"/>
        <end position="2579"/>
    </location>
</feature>
<reference evidence="19 20" key="1">
    <citation type="submission" date="2021-06" db="EMBL/GenBank/DDBJ databases">
        <title>Genome sequence of Babesia caballi.</title>
        <authorList>
            <person name="Yamagishi J."/>
            <person name="Kidaka T."/>
            <person name="Ochi A."/>
        </authorList>
    </citation>
    <scope>NUCLEOTIDE SEQUENCE [LARGE SCALE GENOMIC DNA]</scope>
    <source>
        <strain evidence="19">USDA-D6B2</strain>
    </source>
</reference>
<feature type="region of interest" description="Disordered" evidence="15">
    <location>
        <begin position="404"/>
        <end position="485"/>
    </location>
</feature>
<keyword evidence="20" id="KW-1185">Reference proteome</keyword>
<feature type="region of interest" description="Disordered" evidence="15">
    <location>
        <begin position="1622"/>
        <end position="1648"/>
    </location>
</feature>
<feature type="domain" description="SET" evidence="18">
    <location>
        <begin position="4833"/>
        <end position="4953"/>
    </location>
</feature>
<dbReference type="CDD" id="cd10518">
    <property type="entry name" value="SET_SETD1-like"/>
    <property type="match status" value="1"/>
</dbReference>
<dbReference type="EC" id="2.1.1.354" evidence="2"/>
<accession>A0AAV4LQI0</accession>
<evidence type="ECO:0000259" key="17">
    <source>
        <dbReference type="PROSITE" id="PS50016"/>
    </source>
</evidence>
<keyword evidence="11" id="KW-0539">Nucleus</keyword>
<evidence type="ECO:0000256" key="13">
    <source>
        <dbReference type="PROSITE-ProRule" id="PRU00035"/>
    </source>
</evidence>
<evidence type="ECO:0000256" key="6">
    <source>
        <dbReference type="ARBA" id="ARBA00022723"/>
    </source>
</evidence>
<feature type="compositionally biased region" description="Polar residues" evidence="15">
    <location>
        <begin position="1573"/>
        <end position="1589"/>
    </location>
</feature>
<dbReference type="Pfam" id="PF00628">
    <property type="entry name" value="PHD"/>
    <property type="match status" value="1"/>
</dbReference>
<evidence type="ECO:0000256" key="7">
    <source>
        <dbReference type="ARBA" id="ARBA00022771"/>
    </source>
</evidence>
<feature type="region of interest" description="Disordered" evidence="15">
    <location>
        <begin position="1"/>
        <end position="172"/>
    </location>
</feature>
<feature type="compositionally biased region" description="Polar residues" evidence="15">
    <location>
        <begin position="786"/>
        <end position="799"/>
    </location>
</feature>
<dbReference type="Proteomes" id="UP001497744">
    <property type="component" value="Unassembled WGS sequence"/>
</dbReference>
<dbReference type="PANTHER" id="PTHR45814:SF2">
    <property type="entry name" value="HISTONE-LYSINE N-METHYLTRANSFERASE SETD1"/>
    <property type="match status" value="1"/>
</dbReference>
<comment type="catalytic activity">
    <reaction evidence="12">
        <text>L-lysyl(4)-[histone H3] + 3 S-adenosyl-L-methionine = N(6),N(6),N(6)-trimethyl-L-lysyl(4)-[histone H3] + 3 S-adenosyl-L-homocysteine + 3 H(+)</text>
        <dbReference type="Rhea" id="RHEA:60260"/>
        <dbReference type="Rhea" id="RHEA-COMP:15537"/>
        <dbReference type="Rhea" id="RHEA-COMP:15547"/>
        <dbReference type="ChEBI" id="CHEBI:15378"/>
        <dbReference type="ChEBI" id="CHEBI:29969"/>
        <dbReference type="ChEBI" id="CHEBI:57856"/>
        <dbReference type="ChEBI" id="CHEBI:59789"/>
        <dbReference type="ChEBI" id="CHEBI:61961"/>
        <dbReference type="EC" id="2.1.1.354"/>
    </reaction>
</comment>